<dbReference type="AlphaFoldDB" id="A0A7J7KZT8"/>
<evidence type="ECO:0000256" key="1">
    <source>
        <dbReference type="ARBA" id="ARBA00011073"/>
    </source>
</evidence>
<dbReference type="InterPro" id="IPR036852">
    <property type="entry name" value="Peptidase_S8/S53_dom_sf"/>
</dbReference>
<feature type="domain" description="Subtilisin-like protease fibronectin type-III" evidence="5">
    <location>
        <begin position="324"/>
        <end position="411"/>
    </location>
</feature>
<dbReference type="OrthoDB" id="206201at2759"/>
<dbReference type="Pfam" id="PF00082">
    <property type="entry name" value="Peptidase_S8"/>
    <property type="match status" value="1"/>
</dbReference>
<keyword evidence="2" id="KW-0732">Signal</keyword>
<proteinExistence type="inferred from homology"/>
<name>A0A7J7KZT8_9MAGN</name>
<gene>
    <name evidence="6" type="ORF">GIB67_028167</name>
</gene>
<evidence type="ECO:0000256" key="3">
    <source>
        <dbReference type="PROSITE-ProRule" id="PRU01240"/>
    </source>
</evidence>
<organism evidence="6 7">
    <name type="scientific">Kingdonia uniflora</name>
    <dbReference type="NCBI Taxonomy" id="39325"/>
    <lineage>
        <taxon>Eukaryota</taxon>
        <taxon>Viridiplantae</taxon>
        <taxon>Streptophyta</taxon>
        <taxon>Embryophyta</taxon>
        <taxon>Tracheophyta</taxon>
        <taxon>Spermatophyta</taxon>
        <taxon>Magnoliopsida</taxon>
        <taxon>Ranunculales</taxon>
        <taxon>Circaeasteraceae</taxon>
        <taxon>Kingdonia</taxon>
    </lineage>
</organism>
<accession>A0A7J7KZT8</accession>
<dbReference type="PROSITE" id="PS51892">
    <property type="entry name" value="SUBTILASE"/>
    <property type="match status" value="1"/>
</dbReference>
<comment type="similarity">
    <text evidence="1 3">Belongs to the peptidase S8 family.</text>
</comment>
<dbReference type="GO" id="GO:0004252">
    <property type="term" value="F:serine-type endopeptidase activity"/>
    <property type="evidence" value="ECO:0007669"/>
    <property type="project" value="InterPro"/>
</dbReference>
<evidence type="ECO:0000259" key="4">
    <source>
        <dbReference type="Pfam" id="PF00082"/>
    </source>
</evidence>
<keyword evidence="7" id="KW-1185">Reference proteome</keyword>
<dbReference type="InterPro" id="IPR045051">
    <property type="entry name" value="SBT"/>
</dbReference>
<dbReference type="Pfam" id="PF17766">
    <property type="entry name" value="fn3_6"/>
    <property type="match status" value="1"/>
</dbReference>
<dbReference type="Gene3D" id="2.60.40.2310">
    <property type="match status" value="1"/>
</dbReference>
<protein>
    <submittedName>
        <fullName evidence="6">Uncharacterized protein</fullName>
    </submittedName>
</protein>
<dbReference type="GO" id="GO:0006508">
    <property type="term" value="P:proteolysis"/>
    <property type="evidence" value="ECO:0007669"/>
    <property type="project" value="InterPro"/>
</dbReference>
<comment type="caution">
    <text evidence="6">The sequence shown here is derived from an EMBL/GenBank/DDBJ whole genome shotgun (WGS) entry which is preliminary data.</text>
</comment>
<evidence type="ECO:0000259" key="5">
    <source>
        <dbReference type="Pfam" id="PF17766"/>
    </source>
</evidence>
<feature type="domain" description="Peptidase S8/S53" evidence="4">
    <location>
        <begin position="28"/>
        <end position="264"/>
    </location>
</feature>
<dbReference type="Gene3D" id="3.40.50.200">
    <property type="entry name" value="Peptidase S8/S53 domain"/>
    <property type="match status" value="1"/>
</dbReference>
<dbReference type="SUPFAM" id="SSF52743">
    <property type="entry name" value="Subtilisin-like"/>
    <property type="match status" value="1"/>
</dbReference>
<reference evidence="6 7" key="1">
    <citation type="journal article" date="2020" name="IScience">
        <title>Genome Sequencing of the Endangered Kingdonia uniflora (Circaeasteraceae, Ranunculales) Reveals Potential Mechanisms of Evolutionary Specialization.</title>
        <authorList>
            <person name="Sun Y."/>
            <person name="Deng T."/>
            <person name="Zhang A."/>
            <person name="Moore M.J."/>
            <person name="Landis J.B."/>
            <person name="Lin N."/>
            <person name="Zhang H."/>
            <person name="Zhang X."/>
            <person name="Huang J."/>
            <person name="Zhang X."/>
            <person name="Sun H."/>
            <person name="Wang H."/>
        </authorList>
    </citation>
    <scope>NUCLEOTIDE SEQUENCE [LARGE SCALE GENOMIC DNA]</scope>
    <source>
        <strain evidence="6">TB1705</strain>
        <tissue evidence="6">Leaf</tissue>
    </source>
</reference>
<evidence type="ECO:0000313" key="7">
    <source>
        <dbReference type="Proteomes" id="UP000541444"/>
    </source>
</evidence>
<dbReference type="Proteomes" id="UP000541444">
    <property type="component" value="Unassembled WGS sequence"/>
</dbReference>
<evidence type="ECO:0000313" key="6">
    <source>
        <dbReference type="EMBL" id="KAF6135848.1"/>
    </source>
</evidence>
<dbReference type="InterPro" id="IPR000209">
    <property type="entry name" value="Peptidase_S8/S53_dom"/>
</dbReference>
<comment type="caution">
    <text evidence="3">Lacks conserved residue(s) required for the propagation of feature annotation.</text>
</comment>
<sequence length="419" mass="45138">MCNRKLIGANYFNKGVLAQDPNISFVYNSPRDETGIGTHTTSIAVGNYVRGVSYFGYAKGTTKGTAPCARLAIYKVIWSRGGSLTYDVIASMDQTLADGVDIISMSISFRGALPYEDSISITSFAALEKGTLTLGNGKTIIGWSLFPGRALLNASLVYNETLTRCNSPALLSEYANNAIVNYRGVLKLDVVAPGSQVLAAWSLKVTTGRVGSNNLFLSSNYNILFGTSMTCLHASGVVVLLKGAHADWSPGAIRSAMMTTANPLDNTNIPILDVKFSRPATGLDMGVDQIDPNKALNPGLIYDAGVQDYVSYIYSLNFTREHETSPTAQEFKMTVTNMGDGSFTYSGKLTQPSGAIVSVSPNKLVFQKKFETLSFVVNIMDTLQRNDKISSGVLVWIDTNGKHRVRSPIVVIDPLSGNT</sequence>
<dbReference type="PANTHER" id="PTHR10795">
    <property type="entry name" value="PROPROTEIN CONVERTASE SUBTILISIN/KEXIN"/>
    <property type="match status" value="1"/>
</dbReference>
<evidence type="ECO:0000256" key="2">
    <source>
        <dbReference type="ARBA" id="ARBA00022729"/>
    </source>
</evidence>
<dbReference type="InterPro" id="IPR041469">
    <property type="entry name" value="Subtilisin-like_FN3"/>
</dbReference>
<dbReference type="EMBL" id="JACGCM010002776">
    <property type="protein sequence ID" value="KAF6135848.1"/>
    <property type="molecule type" value="Genomic_DNA"/>
</dbReference>